<organism evidence="1 2">
    <name type="scientific">Ambrosiozyma monospora</name>
    <name type="common">Yeast</name>
    <name type="synonym">Endomycopsis monosporus</name>
    <dbReference type="NCBI Taxonomy" id="43982"/>
    <lineage>
        <taxon>Eukaryota</taxon>
        <taxon>Fungi</taxon>
        <taxon>Dikarya</taxon>
        <taxon>Ascomycota</taxon>
        <taxon>Saccharomycotina</taxon>
        <taxon>Pichiomycetes</taxon>
        <taxon>Pichiales</taxon>
        <taxon>Pichiaceae</taxon>
        <taxon>Ambrosiozyma</taxon>
    </lineage>
</organism>
<accession>A0ACB5STH5</accession>
<protein>
    <submittedName>
        <fullName evidence="1">Unnamed protein product</fullName>
    </submittedName>
</protein>
<comment type="caution">
    <text evidence="1">The sequence shown here is derived from an EMBL/GenBank/DDBJ whole genome shotgun (WGS) entry which is preliminary data.</text>
</comment>
<evidence type="ECO:0000313" key="1">
    <source>
        <dbReference type="EMBL" id="GME72095.1"/>
    </source>
</evidence>
<evidence type="ECO:0000313" key="2">
    <source>
        <dbReference type="Proteomes" id="UP001165064"/>
    </source>
</evidence>
<reference evidence="1" key="1">
    <citation type="submission" date="2023-04" db="EMBL/GenBank/DDBJ databases">
        <title>Ambrosiozyma monospora NBRC 10751.</title>
        <authorList>
            <person name="Ichikawa N."/>
            <person name="Sato H."/>
            <person name="Tonouchi N."/>
        </authorList>
    </citation>
    <scope>NUCLEOTIDE SEQUENCE</scope>
    <source>
        <strain evidence="1">NBRC 10751</strain>
    </source>
</reference>
<gene>
    <name evidence="1" type="ORF">Amon02_000084400</name>
</gene>
<dbReference type="EMBL" id="BSXS01000342">
    <property type="protein sequence ID" value="GME72095.1"/>
    <property type="molecule type" value="Genomic_DNA"/>
</dbReference>
<name>A0ACB5STH5_AMBMO</name>
<proteinExistence type="predicted"/>
<keyword evidence="2" id="KW-1185">Reference proteome</keyword>
<dbReference type="Proteomes" id="UP001165064">
    <property type="component" value="Unassembled WGS sequence"/>
</dbReference>
<sequence length="210" mass="23312">MQDTINDSFTDRTQLIQNSDVVILCFSIVDEVSYHDITMHLSTVNNSIDHYKPVPVMLVGNQADKDGFRQVSPDAAKQFVKNEHLQKYIETSAKTGDNVDECFQTAIELAAEFKRNSKAFQAEYLKKISKSEARRSRRFSARGSLPNVETTVPGRQQLSSDDLVSATPKRSMESNQIRSRGLDKDDGSTSNTRGVPSSPVGESNGCCVIM</sequence>